<comment type="caution">
    <text evidence="6">The sequence shown here is derived from an EMBL/GenBank/DDBJ whole genome shotgun (WGS) entry which is preliminary data.</text>
</comment>
<comment type="cofactor">
    <cofactor evidence="1">
        <name>Zn(2+)</name>
        <dbReference type="ChEBI" id="CHEBI:29105"/>
    </cofactor>
</comment>
<dbReference type="InterPro" id="IPR036866">
    <property type="entry name" value="RibonucZ/Hydroxyglut_hydro"/>
</dbReference>
<dbReference type="Proteomes" id="UP000256269">
    <property type="component" value="Unassembled WGS sequence"/>
</dbReference>
<dbReference type="InterPro" id="IPR051453">
    <property type="entry name" value="MBL_Glyoxalase_II"/>
</dbReference>
<sequence>MHAWGAKMQVIAPGITRVATSKNDNSYLVEGVDGLTVVDAGRAGAADAVLHAAATLGMGVVRIVLTHAHPDHVQGSAVLRRRTSARVYIHNADAAWLSRGRVPADGRSGAMARRYDGLAAGQWTPVDADDVLTDGDVVGGLRVIHTPGHSPGHIALLHESTRAVLVGDAVFRTGRLGLGPAGFAADPDSRAAAVARIPGDLSAVGFGHGDPLIGQEVTDFETWRSRLAR</sequence>
<dbReference type="AlphaFoldDB" id="A0A3E0I5V6"/>
<feature type="domain" description="Metallo-beta-lactamase" evidence="5">
    <location>
        <begin position="23"/>
        <end position="208"/>
    </location>
</feature>
<name>A0A3E0I5V6_9PSEU</name>
<dbReference type="SMART" id="SM00849">
    <property type="entry name" value="Lactamase_B"/>
    <property type="match status" value="1"/>
</dbReference>
<dbReference type="GO" id="GO:0016787">
    <property type="term" value="F:hydrolase activity"/>
    <property type="evidence" value="ECO:0007669"/>
    <property type="project" value="UniProtKB-KW"/>
</dbReference>
<evidence type="ECO:0000256" key="4">
    <source>
        <dbReference type="ARBA" id="ARBA00022833"/>
    </source>
</evidence>
<dbReference type="InterPro" id="IPR001279">
    <property type="entry name" value="Metallo-B-lactamas"/>
</dbReference>
<accession>A0A3E0I5V6</accession>
<keyword evidence="7" id="KW-1185">Reference proteome</keyword>
<dbReference type="Pfam" id="PF00753">
    <property type="entry name" value="Lactamase_B"/>
    <property type="match status" value="1"/>
</dbReference>
<evidence type="ECO:0000259" key="5">
    <source>
        <dbReference type="SMART" id="SM00849"/>
    </source>
</evidence>
<dbReference type="PANTHER" id="PTHR46233">
    <property type="entry name" value="HYDROXYACYLGLUTATHIONE HYDROLASE GLOC"/>
    <property type="match status" value="1"/>
</dbReference>
<evidence type="ECO:0000313" key="7">
    <source>
        <dbReference type="Proteomes" id="UP000256269"/>
    </source>
</evidence>
<protein>
    <submittedName>
        <fullName evidence="6">Glyoxylase-like metal-dependent hydrolase (Beta-lactamase superfamily II)</fullName>
    </submittedName>
</protein>
<evidence type="ECO:0000256" key="3">
    <source>
        <dbReference type="ARBA" id="ARBA00022801"/>
    </source>
</evidence>
<reference evidence="6 7" key="1">
    <citation type="submission" date="2018-08" db="EMBL/GenBank/DDBJ databases">
        <title>Genomic Encyclopedia of Archaeal and Bacterial Type Strains, Phase II (KMG-II): from individual species to whole genera.</title>
        <authorList>
            <person name="Goeker M."/>
        </authorList>
    </citation>
    <scope>NUCLEOTIDE SEQUENCE [LARGE SCALE GENOMIC DNA]</scope>
    <source>
        <strain evidence="6 7">DSM 45791</strain>
    </source>
</reference>
<dbReference type="EMBL" id="QUNO01000002">
    <property type="protein sequence ID" value="REH54134.1"/>
    <property type="molecule type" value="Genomic_DNA"/>
</dbReference>
<evidence type="ECO:0000313" key="6">
    <source>
        <dbReference type="EMBL" id="REH54134.1"/>
    </source>
</evidence>
<keyword evidence="4" id="KW-0862">Zinc</keyword>
<dbReference type="SUPFAM" id="SSF56281">
    <property type="entry name" value="Metallo-hydrolase/oxidoreductase"/>
    <property type="match status" value="1"/>
</dbReference>
<evidence type="ECO:0000256" key="2">
    <source>
        <dbReference type="ARBA" id="ARBA00022723"/>
    </source>
</evidence>
<evidence type="ECO:0000256" key="1">
    <source>
        <dbReference type="ARBA" id="ARBA00001947"/>
    </source>
</evidence>
<proteinExistence type="predicted"/>
<organism evidence="6 7">
    <name type="scientific">Kutzneria buriramensis</name>
    <dbReference type="NCBI Taxonomy" id="1045776"/>
    <lineage>
        <taxon>Bacteria</taxon>
        <taxon>Bacillati</taxon>
        <taxon>Actinomycetota</taxon>
        <taxon>Actinomycetes</taxon>
        <taxon>Pseudonocardiales</taxon>
        <taxon>Pseudonocardiaceae</taxon>
        <taxon>Kutzneria</taxon>
    </lineage>
</organism>
<keyword evidence="2" id="KW-0479">Metal-binding</keyword>
<dbReference type="Gene3D" id="3.60.15.10">
    <property type="entry name" value="Ribonuclease Z/Hydroxyacylglutathione hydrolase-like"/>
    <property type="match status" value="1"/>
</dbReference>
<dbReference type="PANTHER" id="PTHR46233:SF3">
    <property type="entry name" value="HYDROXYACYLGLUTATHIONE HYDROLASE GLOC"/>
    <property type="match status" value="1"/>
</dbReference>
<gene>
    <name evidence="6" type="ORF">BCF44_102366</name>
</gene>
<dbReference type="GO" id="GO:0046872">
    <property type="term" value="F:metal ion binding"/>
    <property type="evidence" value="ECO:0007669"/>
    <property type="project" value="UniProtKB-KW"/>
</dbReference>
<keyword evidence="3 6" id="KW-0378">Hydrolase</keyword>